<evidence type="ECO:0000256" key="1">
    <source>
        <dbReference type="ARBA" id="ARBA00038310"/>
    </source>
</evidence>
<accession>A0A1Y1S351</accession>
<dbReference type="PANTHER" id="PTHR43569">
    <property type="entry name" value="AMIDOHYDROLASE"/>
    <property type="match status" value="1"/>
</dbReference>
<dbReference type="InterPro" id="IPR052350">
    <property type="entry name" value="Metallo-dep_Lactonases"/>
</dbReference>
<comment type="caution">
    <text evidence="4">The sequence shown here is derived from an EMBL/GenBank/DDBJ whole genome shotgun (WGS) entry which is preliminary data.</text>
</comment>
<dbReference type="EMBL" id="MWQY01000002">
    <property type="protein sequence ID" value="ORC37791.1"/>
    <property type="molecule type" value="Genomic_DNA"/>
</dbReference>
<comment type="similarity">
    <text evidence="1">Belongs to the metallo-dependent hydrolases superfamily.</text>
</comment>
<dbReference type="RefSeq" id="WP_083047796.1">
    <property type="nucleotide sequence ID" value="NZ_MWQY01000002.1"/>
</dbReference>
<dbReference type="InterPro" id="IPR006680">
    <property type="entry name" value="Amidohydro-rel"/>
</dbReference>
<dbReference type="AlphaFoldDB" id="A0A1Y1S351"/>
<proteinExistence type="inferred from homology"/>
<evidence type="ECO:0000259" key="3">
    <source>
        <dbReference type="Pfam" id="PF04909"/>
    </source>
</evidence>
<gene>
    <name evidence="4" type="ORF">B4O97_01960</name>
</gene>
<name>A0A1Y1S351_9SPIO</name>
<organism evidence="4 5">
    <name type="scientific">Marispirochaeta aestuarii</name>
    <dbReference type="NCBI Taxonomy" id="1963862"/>
    <lineage>
        <taxon>Bacteria</taxon>
        <taxon>Pseudomonadati</taxon>
        <taxon>Spirochaetota</taxon>
        <taxon>Spirochaetia</taxon>
        <taxon>Spirochaetales</taxon>
        <taxon>Spirochaetaceae</taxon>
        <taxon>Marispirochaeta</taxon>
    </lineage>
</organism>
<dbReference type="InterPro" id="IPR032466">
    <property type="entry name" value="Metal_Hydrolase"/>
</dbReference>
<feature type="region of interest" description="Disordered" evidence="2">
    <location>
        <begin position="124"/>
        <end position="143"/>
    </location>
</feature>
<evidence type="ECO:0000256" key="2">
    <source>
        <dbReference type="SAM" id="MobiDB-lite"/>
    </source>
</evidence>
<dbReference type="Proteomes" id="UP000192343">
    <property type="component" value="Unassembled WGS sequence"/>
</dbReference>
<sequence length="302" mass="34214">MIESMPVVDAHHHFWDIPGNYHPWLCDDPMIPFRYGDYTALRKPFMPRDYESASRKFTVIKSVTVEAEWNPQDPLGETRWIHRVADEFGRPHAHVAQAWLDSRNAEEILAGQAEFPLVRGIRHKPAGSERPLPGTTAEPGGLSDPAFQRGYSLLARYGLSFDLQTPWWHLPEALKLGEKFPETLIILNHTGLPSDRSTEGLSAWRSAMKTFAQFPNAMVKISGLGLPGKPWLLEDNRGIILDTLEIFGLERCMFASNFPVDSLVGDFDTIFSGFLEAVRDLDPGEKRKLFVENALRIYRIDA</sequence>
<dbReference type="Pfam" id="PF04909">
    <property type="entry name" value="Amidohydro_2"/>
    <property type="match status" value="1"/>
</dbReference>
<dbReference type="PANTHER" id="PTHR43569:SF1">
    <property type="entry name" value="BLL3371 PROTEIN"/>
    <property type="match status" value="1"/>
</dbReference>
<reference evidence="4 5" key="1">
    <citation type="submission" date="2017-03" db="EMBL/GenBank/DDBJ databases">
        <title>Draft Genome sequence of Marispirochaeta sp. strain JC444.</title>
        <authorList>
            <person name="Shivani Y."/>
            <person name="Subhash Y."/>
            <person name="Sasikala C."/>
            <person name="Ramana C."/>
        </authorList>
    </citation>
    <scope>NUCLEOTIDE SEQUENCE [LARGE SCALE GENOMIC DNA]</scope>
    <source>
        <strain evidence="4 5">JC444</strain>
    </source>
</reference>
<evidence type="ECO:0000313" key="5">
    <source>
        <dbReference type="Proteomes" id="UP000192343"/>
    </source>
</evidence>
<keyword evidence="5" id="KW-1185">Reference proteome</keyword>
<evidence type="ECO:0000313" key="4">
    <source>
        <dbReference type="EMBL" id="ORC37791.1"/>
    </source>
</evidence>
<protein>
    <submittedName>
        <fullName evidence="4">Thioesterase</fullName>
    </submittedName>
</protein>
<dbReference type="SUPFAM" id="SSF51556">
    <property type="entry name" value="Metallo-dependent hydrolases"/>
    <property type="match status" value="1"/>
</dbReference>
<feature type="domain" description="Amidohydrolase-related" evidence="3">
    <location>
        <begin position="8"/>
        <end position="300"/>
    </location>
</feature>
<dbReference type="Gene3D" id="3.20.20.140">
    <property type="entry name" value="Metal-dependent hydrolases"/>
    <property type="match status" value="1"/>
</dbReference>
<dbReference type="GO" id="GO:0016787">
    <property type="term" value="F:hydrolase activity"/>
    <property type="evidence" value="ECO:0007669"/>
    <property type="project" value="InterPro"/>
</dbReference>
<dbReference type="STRING" id="1963862.B4O97_01960"/>